<dbReference type="Pfam" id="PF11697">
    <property type="entry name" value="DUF3293"/>
    <property type="match status" value="1"/>
</dbReference>
<dbReference type="OrthoDB" id="3722033at2"/>
<dbReference type="InterPro" id="IPR021710">
    <property type="entry name" value="DUF3293"/>
</dbReference>
<accession>A0A1G9HK78</accession>
<dbReference type="EMBL" id="FNGP01000001">
    <property type="protein sequence ID" value="SDL13329.1"/>
    <property type="molecule type" value="Genomic_DNA"/>
</dbReference>
<sequence>MSPHPLRPGEGQFPPDQIRVPIPPTRFQASETGILRQPPDVPVVESYRQTVVRIWPQGGEHPAFDLVPDPESDTTDTPAALFGDDTVEVFVLSGVKAFRSLTTRTEDAETLHALHWRLDFQGWDWCPTVATSPDRQWVEGGALVRNCDLEEAQDQARFHGQNVILRWDEHGMAPAPTLPGVDVGDPTPVPVRLVPARTGCPLRRGADDGPCKVYGGPWTSASIAAAHVWGQHRAMLLDAFGCDVCHGEGGRNTRGATDLFTPSREGGWQWGVPRTRERLGADE</sequence>
<dbReference type="STRING" id="686624.SAMN04488242_0364"/>
<keyword evidence="3" id="KW-1185">Reference proteome</keyword>
<evidence type="ECO:0000256" key="1">
    <source>
        <dbReference type="SAM" id="MobiDB-lite"/>
    </source>
</evidence>
<reference evidence="2 3" key="1">
    <citation type="submission" date="2016-10" db="EMBL/GenBank/DDBJ databases">
        <authorList>
            <person name="de Groot N.N."/>
        </authorList>
    </citation>
    <scope>NUCLEOTIDE SEQUENCE [LARGE SCALE GENOMIC DNA]</scope>
    <source>
        <strain evidence="2 3">CGMCC 1.9159</strain>
    </source>
</reference>
<dbReference type="AlphaFoldDB" id="A0A1G9HK78"/>
<proteinExistence type="predicted"/>
<protein>
    <submittedName>
        <fullName evidence="2">Uncharacterized protein</fullName>
    </submittedName>
</protein>
<feature type="region of interest" description="Disordered" evidence="1">
    <location>
        <begin position="1"/>
        <end position="20"/>
    </location>
</feature>
<evidence type="ECO:0000313" key="2">
    <source>
        <dbReference type="EMBL" id="SDL13329.1"/>
    </source>
</evidence>
<evidence type="ECO:0000313" key="3">
    <source>
        <dbReference type="Proteomes" id="UP000199475"/>
    </source>
</evidence>
<dbReference type="RefSeq" id="WP_143008173.1">
    <property type="nucleotide sequence ID" value="NZ_FNGP01000001.1"/>
</dbReference>
<dbReference type="Proteomes" id="UP000199475">
    <property type="component" value="Unassembled WGS sequence"/>
</dbReference>
<name>A0A1G9HK78_9ACTN</name>
<organism evidence="2 3">
    <name type="scientific">Tessaracoccus oleiagri</name>
    <dbReference type="NCBI Taxonomy" id="686624"/>
    <lineage>
        <taxon>Bacteria</taxon>
        <taxon>Bacillati</taxon>
        <taxon>Actinomycetota</taxon>
        <taxon>Actinomycetes</taxon>
        <taxon>Propionibacteriales</taxon>
        <taxon>Propionibacteriaceae</taxon>
        <taxon>Tessaracoccus</taxon>
    </lineage>
</organism>
<gene>
    <name evidence="2" type="ORF">SAMN04488242_0364</name>
</gene>